<proteinExistence type="predicted"/>
<accession>A0A1G5EC77</accession>
<dbReference type="AlphaFoldDB" id="A0A1G5EC77"/>
<keyword evidence="3" id="KW-1185">Reference proteome</keyword>
<dbReference type="RefSeq" id="WP_280141072.1">
    <property type="nucleotide sequence ID" value="NZ_FMVJ01000003.1"/>
</dbReference>
<evidence type="ECO:0000313" key="2">
    <source>
        <dbReference type="EMBL" id="SCY24604.1"/>
    </source>
</evidence>
<dbReference type="EMBL" id="FMVJ01000003">
    <property type="protein sequence ID" value="SCY24604.1"/>
    <property type="molecule type" value="Genomic_DNA"/>
</dbReference>
<gene>
    <name evidence="2" type="ORF">SAMN02927923_00949</name>
</gene>
<dbReference type="Proteomes" id="UP000199569">
    <property type="component" value="Unassembled WGS sequence"/>
</dbReference>
<dbReference type="STRING" id="549386.SAMN02927923_00949"/>
<feature type="region of interest" description="Disordered" evidence="1">
    <location>
        <begin position="1"/>
        <end position="42"/>
    </location>
</feature>
<sequence length="42" mass="4854">MTNSSQRNQRDTGGKPDIPRQVGMSHQESRDHNRHNPAQEKQ</sequence>
<evidence type="ECO:0000313" key="3">
    <source>
        <dbReference type="Proteomes" id="UP000199569"/>
    </source>
</evidence>
<name>A0A1G5EC77_9HYPH</name>
<reference evidence="2 3" key="1">
    <citation type="submission" date="2016-10" db="EMBL/GenBank/DDBJ databases">
        <authorList>
            <person name="de Groot N.N."/>
        </authorList>
    </citation>
    <scope>NUCLEOTIDE SEQUENCE [LARGE SCALE GENOMIC DNA]</scope>
    <source>
        <strain evidence="2 3">CGMCC 1.7666</strain>
    </source>
</reference>
<organism evidence="2 3">
    <name type="scientific">Microvirga guangxiensis</name>
    <dbReference type="NCBI Taxonomy" id="549386"/>
    <lineage>
        <taxon>Bacteria</taxon>
        <taxon>Pseudomonadati</taxon>
        <taxon>Pseudomonadota</taxon>
        <taxon>Alphaproteobacteria</taxon>
        <taxon>Hyphomicrobiales</taxon>
        <taxon>Methylobacteriaceae</taxon>
        <taxon>Microvirga</taxon>
    </lineage>
</organism>
<feature type="compositionally biased region" description="Basic and acidic residues" evidence="1">
    <location>
        <begin position="8"/>
        <end position="18"/>
    </location>
</feature>
<evidence type="ECO:0000256" key="1">
    <source>
        <dbReference type="SAM" id="MobiDB-lite"/>
    </source>
</evidence>
<protein>
    <submittedName>
        <fullName evidence="2">Uncharacterized protein</fullName>
    </submittedName>
</protein>